<dbReference type="OrthoDB" id="1736291at2759"/>
<evidence type="ECO:0000256" key="1">
    <source>
        <dbReference type="SAM" id="MobiDB-lite"/>
    </source>
</evidence>
<feature type="non-terminal residue" evidence="2">
    <location>
        <position position="880"/>
    </location>
</feature>
<feature type="region of interest" description="Disordered" evidence="1">
    <location>
        <begin position="605"/>
        <end position="628"/>
    </location>
</feature>
<feature type="compositionally biased region" description="Acidic residues" evidence="1">
    <location>
        <begin position="15"/>
        <end position="31"/>
    </location>
</feature>
<accession>A0A5J9U238</accession>
<dbReference type="Gramene" id="TVU17753">
    <property type="protein sequence ID" value="TVU17753"/>
    <property type="gene ID" value="EJB05_33808"/>
</dbReference>
<feature type="compositionally biased region" description="Polar residues" evidence="1">
    <location>
        <begin position="776"/>
        <end position="799"/>
    </location>
</feature>
<organism evidence="2 3">
    <name type="scientific">Eragrostis curvula</name>
    <name type="common">weeping love grass</name>
    <dbReference type="NCBI Taxonomy" id="38414"/>
    <lineage>
        <taxon>Eukaryota</taxon>
        <taxon>Viridiplantae</taxon>
        <taxon>Streptophyta</taxon>
        <taxon>Embryophyta</taxon>
        <taxon>Tracheophyta</taxon>
        <taxon>Spermatophyta</taxon>
        <taxon>Magnoliopsida</taxon>
        <taxon>Liliopsida</taxon>
        <taxon>Poales</taxon>
        <taxon>Poaceae</taxon>
        <taxon>PACMAD clade</taxon>
        <taxon>Chloridoideae</taxon>
        <taxon>Eragrostideae</taxon>
        <taxon>Eragrostidinae</taxon>
        <taxon>Eragrostis</taxon>
    </lineage>
</organism>
<proteinExistence type="predicted"/>
<dbReference type="PANTHER" id="PTHR34835">
    <property type="entry name" value="OS07G0283600 PROTEIN-RELATED"/>
    <property type="match status" value="1"/>
</dbReference>
<evidence type="ECO:0000313" key="3">
    <source>
        <dbReference type="Proteomes" id="UP000324897"/>
    </source>
</evidence>
<feature type="region of interest" description="Disordered" evidence="1">
    <location>
        <begin position="492"/>
        <end position="582"/>
    </location>
</feature>
<feature type="region of interest" description="Disordered" evidence="1">
    <location>
        <begin position="691"/>
        <end position="712"/>
    </location>
</feature>
<feature type="region of interest" description="Disordered" evidence="1">
    <location>
        <begin position="1"/>
        <end position="43"/>
    </location>
</feature>
<feature type="compositionally biased region" description="Low complexity" evidence="1">
    <location>
        <begin position="537"/>
        <end position="548"/>
    </location>
</feature>
<name>A0A5J9U238_9POAL</name>
<gene>
    <name evidence="2" type="ORF">EJB05_33808</name>
</gene>
<evidence type="ECO:0000313" key="2">
    <source>
        <dbReference type="EMBL" id="TVU17753.1"/>
    </source>
</evidence>
<feature type="compositionally biased region" description="Basic and acidic residues" evidence="1">
    <location>
        <begin position="430"/>
        <end position="440"/>
    </location>
</feature>
<comment type="caution">
    <text evidence="2">The sequence shown here is derived from an EMBL/GenBank/DDBJ whole genome shotgun (WGS) entry which is preliminary data.</text>
</comment>
<sequence>MSDEEDNLSSSESATGEEESEYEVNSDDDDMQGNGNGGSHHEEVIDDATLFRSFKILRTMSNTIDEHLQSRVAQNSSAGPSNRNRTAVASKASSRCHLRYFKQVIDSLDDQRKNVIVNFGFPSLLEFDGSTVPRTFVQWIADKVDVNCGDIIVAGKSIPLNPLAVHKVTGLPLGGRVIETDDACKAEFLRLINSPTLPKVKSLGAKIISKQPMSDEDLFRYFMVVALSKFLAPNSSTVASPQYFSPLIDLSTVTEWDWSKFVCDKLLDSISKYILKKRHTLGGCIYFLAVYYLDFLRFGSRVPSIPRTIPRINVWKGQMIKIYSLYDKISANVYGKGPVKSIEETCYAPSSADDQYESFKQSLSLRFGYLPNEVTEQLSSIFKTFSDNDFAAPDYSPDQLVLSMFQFMHESSASIPEHQNSDDGTGAAASHDENFDDHTGDVATGNGIAEDYDAHNDFNDVPADGNDVEMPANNVPYNEEAPVEDLTQRVESDGNNAVCSEDNAGSQATVVLPSDNSVSKGAESTSLGKRKRKSRQSVSPAASNSVASRTRRRLAELKGRSPLSVCNNSNEENTSSGTMENPLEIDCDDVAVGAAIEENAVNDVPENNHVNVGTENNPVDVESLPVEPPKRHTVQISIMQALENCARKHEEYARNKNLRLTAAPAVNAPKDGNASDKVQGAHVAENQAGPFLSEDLPAPNQPEGQQAPAATDDFRPVPLEVIEDKAGAEQSRCDPNLRRPVGYSVPDGIPNPMENQQFGHLLRRTRTKVISKRKIANSTGLASQPECTEVQGGSVSSSVPACHRESSDVQGAFVSGSLPRSQRDYAQVHREYTDVQGTSVSGSLPDSGAFNVSGVDSAELQRILKSWEPLPDSWENLNNQ</sequence>
<keyword evidence="3" id="KW-1185">Reference proteome</keyword>
<dbReference type="PANTHER" id="PTHR34835:SF60">
    <property type="entry name" value="OS10G0490300 PROTEIN"/>
    <property type="match status" value="1"/>
</dbReference>
<protein>
    <recommendedName>
        <fullName evidence="4">Aminotransferase-like plant mobile domain-containing protein</fullName>
    </recommendedName>
</protein>
<dbReference type="EMBL" id="RWGY01000029">
    <property type="protein sequence ID" value="TVU17753.1"/>
    <property type="molecule type" value="Genomic_DNA"/>
</dbReference>
<dbReference type="Proteomes" id="UP000324897">
    <property type="component" value="Chromosome 7"/>
</dbReference>
<reference evidence="2 3" key="1">
    <citation type="journal article" date="2019" name="Sci. Rep.">
        <title>A high-quality genome of Eragrostis curvula grass provides insights into Poaceae evolution and supports new strategies to enhance forage quality.</title>
        <authorList>
            <person name="Carballo J."/>
            <person name="Santos B.A.C.M."/>
            <person name="Zappacosta D."/>
            <person name="Garbus I."/>
            <person name="Selva J.P."/>
            <person name="Gallo C.A."/>
            <person name="Diaz A."/>
            <person name="Albertini E."/>
            <person name="Caccamo M."/>
            <person name="Echenique V."/>
        </authorList>
    </citation>
    <scope>NUCLEOTIDE SEQUENCE [LARGE SCALE GENOMIC DNA]</scope>
    <source>
        <strain evidence="3">cv. Victoria</strain>
        <tissue evidence="2">Leaf</tissue>
    </source>
</reference>
<feature type="region of interest" description="Disordered" evidence="1">
    <location>
        <begin position="776"/>
        <end position="801"/>
    </location>
</feature>
<feature type="compositionally biased region" description="Low complexity" evidence="1">
    <location>
        <begin position="567"/>
        <end position="581"/>
    </location>
</feature>
<feature type="compositionally biased region" description="Polar residues" evidence="1">
    <location>
        <begin position="493"/>
        <end position="527"/>
    </location>
</feature>
<feature type="region of interest" description="Disordered" evidence="1">
    <location>
        <begin position="413"/>
        <end position="475"/>
    </location>
</feature>
<feature type="compositionally biased region" description="Polar residues" evidence="1">
    <location>
        <begin position="608"/>
        <end position="617"/>
    </location>
</feature>
<dbReference type="AlphaFoldDB" id="A0A5J9U238"/>
<evidence type="ECO:0008006" key="4">
    <source>
        <dbReference type="Google" id="ProtNLM"/>
    </source>
</evidence>